<dbReference type="PROSITE" id="PS51464">
    <property type="entry name" value="SIS"/>
    <property type="match status" value="1"/>
</dbReference>
<dbReference type="SUPFAM" id="SSF46689">
    <property type="entry name" value="Homeodomain-like"/>
    <property type="match status" value="1"/>
</dbReference>
<feature type="domain" description="HTH rpiR-type" evidence="4">
    <location>
        <begin position="1"/>
        <end position="76"/>
    </location>
</feature>
<dbReference type="Gene3D" id="1.10.10.10">
    <property type="entry name" value="Winged helix-like DNA-binding domain superfamily/Winged helix DNA-binding domain"/>
    <property type="match status" value="1"/>
</dbReference>
<dbReference type="Pfam" id="PF01418">
    <property type="entry name" value="HTH_6"/>
    <property type="match status" value="1"/>
</dbReference>
<dbReference type="SUPFAM" id="SSF53697">
    <property type="entry name" value="SIS domain"/>
    <property type="match status" value="1"/>
</dbReference>
<keyword evidence="1" id="KW-0805">Transcription regulation</keyword>
<dbReference type="EMBL" id="CP147251">
    <property type="protein sequence ID" value="WYJ77115.1"/>
    <property type="molecule type" value="Genomic_DNA"/>
</dbReference>
<dbReference type="PROSITE" id="PS51071">
    <property type="entry name" value="HTH_RPIR"/>
    <property type="match status" value="1"/>
</dbReference>
<dbReference type="InterPro" id="IPR047640">
    <property type="entry name" value="RpiR-like"/>
</dbReference>
<keyword evidence="7" id="KW-1185">Reference proteome</keyword>
<protein>
    <recommendedName>
        <fullName evidence="8">RpiR family transcriptional regulator</fullName>
    </recommendedName>
</protein>
<dbReference type="InterPro" id="IPR000281">
    <property type="entry name" value="HTH_RpiR"/>
</dbReference>
<sequence length="265" mass="30264">MLIIEQLTNQENFTSNEQKIADYILENLTQIPTIDIKKIAKQTYTSHSAVVRLAKKLDFKGFRDFKIALSEAAYSKLYTQEQVDVNFPFEPNDSPDQIAKKMADLTIETIKLTQFQVNGAVLEEVADMLTKANRIFLFAKGDSQIRARSFQNKMIKINKFLIVADEYADEAWTAANLNSTDCALFVTYGAKSTQHFKILTYFKEKRIPSILLTGNPHSELNDLATLSIGISQNEYDFLKIGTFSSQIAFQYLLDTIFFNFICERI</sequence>
<dbReference type="InterPro" id="IPR035472">
    <property type="entry name" value="RpiR-like_SIS"/>
</dbReference>
<dbReference type="InterPro" id="IPR036388">
    <property type="entry name" value="WH-like_DNA-bd_sf"/>
</dbReference>
<dbReference type="InterPro" id="IPR046348">
    <property type="entry name" value="SIS_dom_sf"/>
</dbReference>
<dbReference type="PANTHER" id="PTHR30514">
    <property type="entry name" value="GLUCOKINASE"/>
    <property type="match status" value="1"/>
</dbReference>
<dbReference type="PANTHER" id="PTHR30514:SF10">
    <property type="entry name" value="MURR_RPIR FAMILY TRANSCRIPTIONAL REGULATOR"/>
    <property type="match status" value="1"/>
</dbReference>
<evidence type="ECO:0000259" key="5">
    <source>
        <dbReference type="PROSITE" id="PS51464"/>
    </source>
</evidence>
<feature type="domain" description="SIS" evidence="5">
    <location>
        <begin position="125"/>
        <end position="263"/>
    </location>
</feature>
<gene>
    <name evidence="6" type="ORF">DOK78_001753</name>
</gene>
<proteinExistence type="predicted"/>
<dbReference type="CDD" id="cd05013">
    <property type="entry name" value="SIS_RpiR"/>
    <property type="match status" value="1"/>
</dbReference>
<keyword evidence="3" id="KW-0804">Transcription</keyword>
<evidence type="ECO:0000256" key="3">
    <source>
        <dbReference type="ARBA" id="ARBA00023163"/>
    </source>
</evidence>
<dbReference type="Gene3D" id="3.40.50.10490">
    <property type="entry name" value="Glucose-6-phosphate isomerase like protein, domain 1"/>
    <property type="match status" value="1"/>
</dbReference>
<accession>A0ABZ2SMR7</accession>
<evidence type="ECO:0000259" key="4">
    <source>
        <dbReference type="PROSITE" id="PS51071"/>
    </source>
</evidence>
<evidence type="ECO:0000313" key="6">
    <source>
        <dbReference type="EMBL" id="WYJ77115.1"/>
    </source>
</evidence>
<evidence type="ECO:0008006" key="8">
    <source>
        <dbReference type="Google" id="ProtNLM"/>
    </source>
</evidence>
<evidence type="ECO:0000313" key="7">
    <source>
        <dbReference type="Proteomes" id="UP000664701"/>
    </source>
</evidence>
<dbReference type="Pfam" id="PF01380">
    <property type="entry name" value="SIS"/>
    <property type="match status" value="1"/>
</dbReference>
<dbReference type="InterPro" id="IPR009057">
    <property type="entry name" value="Homeodomain-like_sf"/>
</dbReference>
<evidence type="ECO:0000256" key="2">
    <source>
        <dbReference type="ARBA" id="ARBA00023125"/>
    </source>
</evidence>
<evidence type="ECO:0000256" key="1">
    <source>
        <dbReference type="ARBA" id="ARBA00023015"/>
    </source>
</evidence>
<dbReference type="InterPro" id="IPR001347">
    <property type="entry name" value="SIS_dom"/>
</dbReference>
<dbReference type="Proteomes" id="UP000664701">
    <property type="component" value="Chromosome"/>
</dbReference>
<organism evidence="6 7">
    <name type="scientific">Candidatus Enterococcus lowellii</name>
    <dbReference type="NCBI Taxonomy" id="2230877"/>
    <lineage>
        <taxon>Bacteria</taxon>
        <taxon>Bacillati</taxon>
        <taxon>Bacillota</taxon>
        <taxon>Bacilli</taxon>
        <taxon>Lactobacillales</taxon>
        <taxon>Enterococcaceae</taxon>
        <taxon>Enterococcus</taxon>
    </lineage>
</organism>
<name>A0ABZ2SMR7_9ENTE</name>
<reference evidence="6 7" key="1">
    <citation type="submission" date="2024-03" db="EMBL/GenBank/DDBJ databases">
        <title>The Genome Sequence of Enterococcus sp. DIV2402.</title>
        <authorList>
            <consortium name="The Broad Institute Genomics Platform"/>
            <consortium name="The Broad Institute Microbial Omics Core"/>
            <consortium name="The Broad Institute Genomic Center for Infectious Diseases"/>
            <person name="Earl A."/>
            <person name="Manson A."/>
            <person name="Gilmore M."/>
            <person name="Schwartman J."/>
            <person name="Shea T."/>
            <person name="Abouelleil A."/>
            <person name="Cao P."/>
            <person name="Chapman S."/>
            <person name="Cusick C."/>
            <person name="Young S."/>
            <person name="Neafsey D."/>
            <person name="Nusbaum C."/>
            <person name="Birren B."/>
        </authorList>
    </citation>
    <scope>NUCLEOTIDE SEQUENCE [LARGE SCALE GENOMIC DNA]</scope>
    <source>
        <strain evidence="6 7">DIV2402</strain>
    </source>
</reference>
<keyword evidence="2" id="KW-0238">DNA-binding</keyword>